<sequence length="194" mass="21841">MFDIVFALLLFPVALPVTGLLWALTKCDGGPGFFGHVRIGQNGKAFKCWKIRSMVVDAEKKLKAHLEQNPDAAAEWAKDFKLEKDPRITQLGRFLRKSSLDELPQIWNVLKGEMSFVGPRPIIEAELVKYGGYQWAYLAATPGVTGVWQVSGRNDVSYDERVRMDAEYLEKRSFLFDCAIMLKTVGAVLNRTGK</sequence>
<dbReference type="RefSeq" id="WP_328705652.1">
    <property type="nucleotide sequence ID" value="NZ_JACIEQ010000005.1"/>
</dbReference>
<dbReference type="GO" id="GO:0016780">
    <property type="term" value="F:phosphotransferase activity, for other substituted phosphate groups"/>
    <property type="evidence" value="ECO:0007669"/>
    <property type="project" value="TreeGrafter"/>
</dbReference>
<dbReference type="PANTHER" id="PTHR30576">
    <property type="entry name" value="COLANIC BIOSYNTHESIS UDP-GLUCOSE LIPID CARRIER TRANSFERASE"/>
    <property type="match status" value="1"/>
</dbReference>
<keyword evidence="5" id="KW-0812">Transmembrane</keyword>
<evidence type="ECO:0000313" key="10">
    <source>
        <dbReference type="EMBL" id="MBB4023430.1"/>
    </source>
</evidence>
<reference evidence="10" key="1">
    <citation type="submission" date="2020-08" db="EMBL/GenBank/DDBJ databases">
        <title>Genomic Encyclopedia of Type Strains, Phase IV (KMG-IV): sequencing the most valuable type-strain genomes for metagenomic binning, comparative biology and taxonomic classification.</title>
        <authorList>
            <person name="Goeker M."/>
        </authorList>
    </citation>
    <scope>NUCLEOTIDE SEQUENCE [LARGE SCALE GENOMIC DNA]</scope>
    <source>
        <strain evidence="10">DSM 105040</strain>
    </source>
</reference>
<name>A0A840CDY1_9RHOB</name>
<dbReference type="PANTHER" id="PTHR30576:SF4">
    <property type="entry name" value="UNDECAPRENYL-PHOSPHATE GALACTOSE PHOSPHOTRANSFERASE"/>
    <property type="match status" value="1"/>
</dbReference>
<keyword evidence="6" id="KW-1133">Transmembrane helix</keyword>
<evidence type="ECO:0000256" key="7">
    <source>
        <dbReference type="ARBA" id="ARBA00023136"/>
    </source>
</evidence>
<comment type="similarity">
    <text evidence="2">Belongs to the bacterial sugar transferase family.</text>
</comment>
<evidence type="ECO:0000256" key="2">
    <source>
        <dbReference type="ARBA" id="ARBA00006464"/>
    </source>
</evidence>
<proteinExistence type="inferred from homology"/>
<dbReference type="EMBL" id="JACIEQ010000005">
    <property type="protein sequence ID" value="MBB4023430.1"/>
    <property type="molecule type" value="Genomic_DNA"/>
</dbReference>
<comment type="caution">
    <text evidence="10">The sequence shown here is derived from an EMBL/GenBank/DDBJ whole genome shotgun (WGS) entry which is preliminary data.</text>
</comment>
<feature type="domain" description="Bacterial sugar transferase" evidence="9">
    <location>
        <begin position="1"/>
        <end position="189"/>
    </location>
</feature>
<keyword evidence="11" id="KW-1185">Reference proteome</keyword>
<evidence type="ECO:0000256" key="3">
    <source>
        <dbReference type="ARBA" id="ARBA00022475"/>
    </source>
</evidence>
<dbReference type="AlphaFoldDB" id="A0A840CDY1"/>
<evidence type="ECO:0000256" key="5">
    <source>
        <dbReference type="ARBA" id="ARBA00022692"/>
    </source>
</evidence>
<keyword evidence="7" id="KW-0472">Membrane</keyword>
<evidence type="ECO:0000256" key="4">
    <source>
        <dbReference type="ARBA" id="ARBA00022679"/>
    </source>
</evidence>
<dbReference type="InterPro" id="IPR003362">
    <property type="entry name" value="Bact_transf"/>
</dbReference>
<dbReference type="GO" id="GO:0000271">
    <property type="term" value="P:polysaccharide biosynthetic process"/>
    <property type="evidence" value="ECO:0007669"/>
    <property type="project" value="UniProtKB-KW"/>
</dbReference>
<accession>A0A840CDY1</accession>
<dbReference type="Pfam" id="PF02397">
    <property type="entry name" value="Bac_transf"/>
    <property type="match status" value="1"/>
</dbReference>
<dbReference type="Proteomes" id="UP000585681">
    <property type="component" value="Unassembled WGS sequence"/>
</dbReference>
<organism evidence="10 11">
    <name type="scientific">Actibacterium naphthalenivorans</name>
    <dbReference type="NCBI Taxonomy" id="1614693"/>
    <lineage>
        <taxon>Bacteria</taxon>
        <taxon>Pseudomonadati</taxon>
        <taxon>Pseudomonadota</taxon>
        <taxon>Alphaproteobacteria</taxon>
        <taxon>Rhodobacterales</taxon>
        <taxon>Roseobacteraceae</taxon>
        <taxon>Actibacterium</taxon>
    </lineage>
</organism>
<evidence type="ECO:0000313" key="11">
    <source>
        <dbReference type="Proteomes" id="UP000585681"/>
    </source>
</evidence>
<dbReference type="GO" id="GO:0005886">
    <property type="term" value="C:plasma membrane"/>
    <property type="evidence" value="ECO:0007669"/>
    <property type="project" value="UniProtKB-SubCell"/>
</dbReference>
<evidence type="ECO:0000256" key="8">
    <source>
        <dbReference type="ARBA" id="ARBA00023169"/>
    </source>
</evidence>
<keyword evidence="8" id="KW-0270">Exopolysaccharide synthesis</keyword>
<evidence type="ECO:0000256" key="6">
    <source>
        <dbReference type="ARBA" id="ARBA00022989"/>
    </source>
</evidence>
<evidence type="ECO:0000259" key="9">
    <source>
        <dbReference type="Pfam" id="PF02397"/>
    </source>
</evidence>
<evidence type="ECO:0000256" key="1">
    <source>
        <dbReference type="ARBA" id="ARBA00004236"/>
    </source>
</evidence>
<comment type="subcellular location">
    <subcellularLocation>
        <location evidence="1">Cell membrane</location>
    </subcellularLocation>
</comment>
<keyword evidence="3" id="KW-1003">Cell membrane</keyword>
<keyword evidence="4 10" id="KW-0808">Transferase</keyword>
<gene>
    <name evidence="10" type="ORF">GGR17_003259</name>
</gene>
<protein>
    <submittedName>
        <fullName evidence="10">Lipopolysaccharide/colanic/teichoic acid biosynthesis glycosyltransferase</fullName>
    </submittedName>
</protein>